<evidence type="ECO:0000259" key="7">
    <source>
        <dbReference type="Pfam" id="PF06271"/>
    </source>
</evidence>
<dbReference type="InterPro" id="IPR010432">
    <property type="entry name" value="RDD"/>
</dbReference>
<feature type="region of interest" description="Disordered" evidence="5">
    <location>
        <begin position="367"/>
        <end position="421"/>
    </location>
</feature>
<evidence type="ECO:0000313" key="8">
    <source>
        <dbReference type="EMBL" id="MEE6257274.1"/>
    </source>
</evidence>
<proteinExistence type="predicted"/>
<dbReference type="EMBL" id="JAZGQK010000001">
    <property type="protein sequence ID" value="MEE6257274.1"/>
    <property type="molecule type" value="Genomic_DNA"/>
</dbReference>
<dbReference type="PANTHER" id="PTHR38480:SF1">
    <property type="entry name" value="SLR0254 PROTEIN"/>
    <property type="match status" value="1"/>
</dbReference>
<evidence type="ECO:0000313" key="9">
    <source>
        <dbReference type="Proteomes" id="UP001332243"/>
    </source>
</evidence>
<evidence type="ECO:0000256" key="6">
    <source>
        <dbReference type="SAM" id="Phobius"/>
    </source>
</evidence>
<reference evidence="8 9" key="1">
    <citation type="submission" date="2024-01" db="EMBL/GenBank/DDBJ databases">
        <title>Genome insights into Plantactinospora sonchi sp. nov.</title>
        <authorList>
            <person name="Wang L."/>
        </authorList>
    </citation>
    <scope>NUCLEOTIDE SEQUENCE [LARGE SCALE GENOMIC DNA]</scope>
    <source>
        <strain evidence="8 9">NEAU-QY2</strain>
    </source>
</reference>
<accession>A0ABU7RLZ5</accession>
<evidence type="ECO:0000256" key="2">
    <source>
        <dbReference type="ARBA" id="ARBA00022692"/>
    </source>
</evidence>
<feature type="region of interest" description="Disordered" evidence="5">
    <location>
        <begin position="294"/>
        <end position="349"/>
    </location>
</feature>
<dbReference type="Pfam" id="PF06271">
    <property type="entry name" value="RDD"/>
    <property type="match status" value="1"/>
</dbReference>
<dbReference type="RefSeq" id="WP_331212351.1">
    <property type="nucleotide sequence ID" value="NZ_JAZGQK010000001.1"/>
</dbReference>
<sequence length="421" mass="43506">MTAQPPRPRSVRAAPAAGLGADAGLVSGEAVELDIRVARLGSRVLALLIDVLVQVLVALLLAAVLTLTFGALVAGDIVDLPDLAVTRGLQTVLAVLVLIGYPVLFETFNHGRSIGKLAVGLRVIRDDGGPVGFRQASTRALVGVAVEWPGLVLPLLTWVAGVAVMLSDARGRRLGDLAAGTLVIHERSPSAAHYRPFIITPALVSWARTLDLTRLDDGLALAVRQLLSRGPTLVDSARRQLAASLWVEVASVTSPPPPPGLPEWAYLTAVLTERHHRARQRLARSRSVTAALWPELAPDGGPAPTDSGSVPSDGGQVAASGAETTPSLTVRPAAPSASAPSRPVASPITGSPWPAAPAVLEPAATAWSAPVPAGPGTVTLPSTAAAQAVPPTPRRPGTGQPVESEWADRPLESEWAGDSSR</sequence>
<protein>
    <submittedName>
        <fullName evidence="8">RDD family protein</fullName>
    </submittedName>
</protein>
<comment type="caution">
    <text evidence="8">The sequence shown here is derived from an EMBL/GenBank/DDBJ whole genome shotgun (WGS) entry which is preliminary data.</text>
</comment>
<evidence type="ECO:0000256" key="5">
    <source>
        <dbReference type="SAM" id="MobiDB-lite"/>
    </source>
</evidence>
<evidence type="ECO:0000256" key="4">
    <source>
        <dbReference type="ARBA" id="ARBA00023136"/>
    </source>
</evidence>
<keyword evidence="2 6" id="KW-0812">Transmembrane</keyword>
<evidence type="ECO:0000256" key="3">
    <source>
        <dbReference type="ARBA" id="ARBA00022989"/>
    </source>
</evidence>
<keyword evidence="3 6" id="KW-1133">Transmembrane helix</keyword>
<dbReference type="Proteomes" id="UP001332243">
    <property type="component" value="Unassembled WGS sequence"/>
</dbReference>
<keyword evidence="9" id="KW-1185">Reference proteome</keyword>
<organism evidence="8 9">
    <name type="scientific">Plantactinospora sonchi</name>
    <dbReference type="NCBI Taxonomy" id="1544735"/>
    <lineage>
        <taxon>Bacteria</taxon>
        <taxon>Bacillati</taxon>
        <taxon>Actinomycetota</taxon>
        <taxon>Actinomycetes</taxon>
        <taxon>Micromonosporales</taxon>
        <taxon>Micromonosporaceae</taxon>
        <taxon>Plantactinospora</taxon>
    </lineage>
</organism>
<feature type="transmembrane region" description="Helical" evidence="6">
    <location>
        <begin position="84"/>
        <end position="104"/>
    </location>
</feature>
<feature type="transmembrane region" description="Helical" evidence="6">
    <location>
        <begin position="44"/>
        <end position="72"/>
    </location>
</feature>
<evidence type="ECO:0000256" key="1">
    <source>
        <dbReference type="ARBA" id="ARBA00004141"/>
    </source>
</evidence>
<gene>
    <name evidence="8" type="ORF">V1633_02065</name>
</gene>
<feature type="compositionally biased region" description="Low complexity" evidence="5">
    <location>
        <begin position="330"/>
        <end position="349"/>
    </location>
</feature>
<feature type="domain" description="RDD" evidence="7">
    <location>
        <begin position="37"/>
        <end position="180"/>
    </location>
</feature>
<keyword evidence="4 6" id="KW-0472">Membrane</keyword>
<comment type="subcellular location">
    <subcellularLocation>
        <location evidence="1">Membrane</location>
        <topology evidence="1">Multi-pass membrane protein</topology>
    </subcellularLocation>
</comment>
<dbReference type="PANTHER" id="PTHR38480">
    <property type="entry name" value="SLR0254 PROTEIN"/>
    <property type="match status" value="1"/>
</dbReference>
<feature type="transmembrane region" description="Helical" evidence="6">
    <location>
        <begin position="148"/>
        <end position="166"/>
    </location>
</feature>
<name>A0ABU7RLZ5_9ACTN</name>